<keyword evidence="3" id="KW-1185">Reference proteome</keyword>
<feature type="domain" description="NIDO" evidence="1">
    <location>
        <begin position="55"/>
        <end position="197"/>
    </location>
</feature>
<dbReference type="SMART" id="SM00539">
    <property type="entry name" value="NIDO"/>
    <property type="match status" value="1"/>
</dbReference>
<dbReference type="InterPro" id="IPR003886">
    <property type="entry name" value="NIDO_dom"/>
</dbReference>
<dbReference type="EnsemblMetazoa" id="XM_019999303.1">
    <property type="protein sequence ID" value="XP_019854862.1"/>
    <property type="gene ID" value="LOC109583822"/>
</dbReference>
<evidence type="ECO:0000313" key="3">
    <source>
        <dbReference type="Proteomes" id="UP000007879"/>
    </source>
</evidence>
<dbReference type="InParanoid" id="A0A1X7UEP6"/>
<evidence type="ECO:0000259" key="1">
    <source>
        <dbReference type="SMART" id="SM00539"/>
    </source>
</evidence>
<dbReference type="GO" id="GO:0007160">
    <property type="term" value="P:cell-matrix adhesion"/>
    <property type="evidence" value="ECO:0007669"/>
    <property type="project" value="InterPro"/>
</dbReference>
<dbReference type="EnsemblMetazoa" id="Aqu2.1.25938_001">
    <property type="protein sequence ID" value="Aqu2.1.25938_001"/>
    <property type="gene ID" value="Aqu2.1.25938"/>
</dbReference>
<dbReference type="STRING" id="400682.A0A1X7UEP6"/>
<dbReference type="EnsemblMetazoa" id="XM_019999302.1">
    <property type="protein sequence ID" value="XP_019854861.1"/>
    <property type="gene ID" value="LOC109583822"/>
</dbReference>
<gene>
    <name evidence="2" type="primary">109583822</name>
</gene>
<dbReference type="OrthoDB" id="6236007at2759"/>
<dbReference type="Proteomes" id="UP000007879">
    <property type="component" value="Unassembled WGS sequence"/>
</dbReference>
<evidence type="ECO:0000313" key="2">
    <source>
        <dbReference type="EnsemblMetazoa" id="Aqu2.1.25938_001"/>
    </source>
</evidence>
<organism evidence="2">
    <name type="scientific">Amphimedon queenslandica</name>
    <name type="common">Sponge</name>
    <dbReference type="NCBI Taxonomy" id="400682"/>
    <lineage>
        <taxon>Eukaryota</taxon>
        <taxon>Metazoa</taxon>
        <taxon>Porifera</taxon>
        <taxon>Demospongiae</taxon>
        <taxon>Heteroscleromorpha</taxon>
        <taxon>Haplosclerida</taxon>
        <taxon>Niphatidae</taxon>
        <taxon>Amphimedon</taxon>
    </lineage>
</organism>
<dbReference type="EnsemblMetazoa" id="XM_019999301.1">
    <property type="protein sequence ID" value="XP_019854860.1"/>
    <property type="gene ID" value="LOC109583822"/>
</dbReference>
<accession>A0A1X7UEP6</accession>
<sequence length="237" mass="25792">MRTGANYLPEAPLEPPIDNLVRFGPTGLMATRYRVTYIGPLEIRNDGSDSINLNLLVALSDFSNNKVYGRATDDSILIKRAMDQINEAFPNTFCSTSPPTQLIIATWIDYIKTSSNQGSNFQAIVVTNGSITFGIALYVEVSITTATTGIDSIVNGTYGDADPSFFPFGTDIMDAPSMMLNSNIPGTYIFSLNDKPPDPCTEPSQPDCSVVYKAKLLKMACETLKINDENLPAPCHN</sequence>
<reference evidence="3" key="1">
    <citation type="journal article" date="2010" name="Nature">
        <title>The Amphimedon queenslandica genome and the evolution of animal complexity.</title>
        <authorList>
            <person name="Srivastava M."/>
            <person name="Simakov O."/>
            <person name="Chapman J."/>
            <person name="Fahey B."/>
            <person name="Gauthier M.E."/>
            <person name="Mitros T."/>
            <person name="Richards G.S."/>
            <person name="Conaco C."/>
            <person name="Dacre M."/>
            <person name="Hellsten U."/>
            <person name="Larroux C."/>
            <person name="Putnam N.H."/>
            <person name="Stanke M."/>
            <person name="Adamska M."/>
            <person name="Darling A."/>
            <person name="Degnan S.M."/>
            <person name="Oakley T.H."/>
            <person name="Plachetzki D.C."/>
            <person name="Zhai Y."/>
            <person name="Adamski M."/>
            <person name="Calcino A."/>
            <person name="Cummins S.F."/>
            <person name="Goodstein D.M."/>
            <person name="Harris C."/>
            <person name="Jackson D.J."/>
            <person name="Leys S.P."/>
            <person name="Shu S."/>
            <person name="Woodcroft B.J."/>
            <person name="Vervoort M."/>
            <person name="Kosik K.S."/>
            <person name="Manning G."/>
            <person name="Degnan B.M."/>
            <person name="Rokhsar D.S."/>
        </authorList>
    </citation>
    <scope>NUCLEOTIDE SEQUENCE [LARGE SCALE GENOMIC DNA]</scope>
</reference>
<protein>
    <recommendedName>
        <fullName evidence="1">NIDO domain-containing protein</fullName>
    </recommendedName>
</protein>
<dbReference type="AlphaFoldDB" id="A0A1X7UEP6"/>
<proteinExistence type="predicted"/>
<dbReference type="Pfam" id="PF06119">
    <property type="entry name" value="NIDO"/>
    <property type="match status" value="1"/>
</dbReference>
<dbReference type="KEGG" id="aqu:109583822"/>
<reference evidence="2" key="2">
    <citation type="submission" date="2017-05" db="UniProtKB">
        <authorList>
            <consortium name="EnsemblMetazoa"/>
        </authorList>
    </citation>
    <scope>IDENTIFICATION</scope>
</reference>
<name>A0A1X7UEP6_AMPQE</name>